<feature type="non-terminal residue" evidence="1">
    <location>
        <position position="1"/>
    </location>
</feature>
<proteinExistence type="predicted"/>
<sequence length="127" mass="14424">PGDPIATLIQMDKLRVEGDVDALRYPGQIRKGAPVQVKIYTEESEFDLHTHTVELQVDGSLQSIQTILREITNQGWLMTTKELSMAPTSVRESPMSLELRLVLYGLAPRQQEQYEEFAHRPFGSSIR</sequence>
<name>X1BRJ9_9ZZZZ</name>
<gene>
    <name evidence="1" type="ORF">S01H4_33970</name>
</gene>
<accession>X1BRJ9</accession>
<comment type="caution">
    <text evidence="1">The sequence shown here is derived from an EMBL/GenBank/DDBJ whole genome shotgun (WGS) entry which is preliminary data.</text>
</comment>
<evidence type="ECO:0000313" key="1">
    <source>
        <dbReference type="EMBL" id="GAG83787.1"/>
    </source>
</evidence>
<dbReference type="EMBL" id="BART01017931">
    <property type="protein sequence ID" value="GAG83787.1"/>
    <property type="molecule type" value="Genomic_DNA"/>
</dbReference>
<reference evidence="1" key="1">
    <citation type="journal article" date="2014" name="Front. Microbiol.">
        <title>High frequency of phylogenetically diverse reductive dehalogenase-homologous genes in deep subseafloor sedimentary metagenomes.</title>
        <authorList>
            <person name="Kawai M."/>
            <person name="Futagami T."/>
            <person name="Toyoda A."/>
            <person name="Takaki Y."/>
            <person name="Nishi S."/>
            <person name="Hori S."/>
            <person name="Arai W."/>
            <person name="Tsubouchi T."/>
            <person name="Morono Y."/>
            <person name="Uchiyama I."/>
            <person name="Ito T."/>
            <person name="Fujiyama A."/>
            <person name="Inagaki F."/>
            <person name="Takami H."/>
        </authorList>
    </citation>
    <scope>NUCLEOTIDE SEQUENCE</scope>
    <source>
        <strain evidence="1">Expedition CK06-06</strain>
    </source>
</reference>
<dbReference type="AlphaFoldDB" id="X1BRJ9"/>
<protein>
    <submittedName>
        <fullName evidence="1">Uncharacterized protein</fullName>
    </submittedName>
</protein>
<organism evidence="1">
    <name type="scientific">marine sediment metagenome</name>
    <dbReference type="NCBI Taxonomy" id="412755"/>
    <lineage>
        <taxon>unclassified sequences</taxon>
        <taxon>metagenomes</taxon>
        <taxon>ecological metagenomes</taxon>
    </lineage>
</organism>